<dbReference type="InterPro" id="IPR006016">
    <property type="entry name" value="UspA"/>
</dbReference>
<dbReference type="PANTHER" id="PTHR31964">
    <property type="entry name" value="ADENINE NUCLEOTIDE ALPHA HYDROLASES-LIKE SUPERFAMILY PROTEIN"/>
    <property type="match status" value="1"/>
</dbReference>
<dbReference type="Gene3D" id="3.40.50.620">
    <property type="entry name" value="HUPs"/>
    <property type="match status" value="2"/>
</dbReference>
<feature type="domain" description="UspA" evidence="2">
    <location>
        <begin position="157"/>
        <end position="291"/>
    </location>
</feature>
<reference evidence="4" key="1">
    <citation type="submission" date="2020-07" db="EMBL/GenBank/DDBJ databases">
        <title>novel species isolated from the respiratory tract of Marmot.</title>
        <authorList>
            <person name="Zhang G."/>
        </authorList>
    </citation>
    <scope>NUCLEOTIDE SEQUENCE [LARGE SCALE GENOMIC DNA]</scope>
    <source>
        <strain evidence="4">686</strain>
    </source>
</reference>
<dbReference type="AlphaFoldDB" id="A0A7D7LXZ4"/>
<evidence type="ECO:0000313" key="3">
    <source>
        <dbReference type="EMBL" id="QMT02558.1"/>
    </source>
</evidence>
<dbReference type="EMBL" id="CP059491">
    <property type="protein sequence ID" value="QMT02558.1"/>
    <property type="molecule type" value="Genomic_DNA"/>
</dbReference>
<keyword evidence="4" id="KW-1185">Reference proteome</keyword>
<dbReference type="Pfam" id="PF00582">
    <property type="entry name" value="Usp"/>
    <property type="match status" value="2"/>
</dbReference>
<organism evidence="3 4">
    <name type="scientific">Gordonia jinghuaiqii</name>
    <dbReference type="NCBI Taxonomy" id="2758710"/>
    <lineage>
        <taxon>Bacteria</taxon>
        <taxon>Bacillati</taxon>
        <taxon>Actinomycetota</taxon>
        <taxon>Actinomycetes</taxon>
        <taxon>Mycobacteriales</taxon>
        <taxon>Gordoniaceae</taxon>
        <taxon>Gordonia</taxon>
    </lineage>
</organism>
<dbReference type="PANTHER" id="PTHR31964:SF113">
    <property type="entry name" value="USPA DOMAIN-CONTAINING PROTEIN"/>
    <property type="match status" value="1"/>
</dbReference>
<evidence type="ECO:0000256" key="1">
    <source>
        <dbReference type="ARBA" id="ARBA00008791"/>
    </source>
</evidence>
<dbReference type="InterPro" id="IPR006015">
    <property type="entry name" value="Universal_stress_UspA"/>
</dbReference>
<dbReference type="PRINTS" id="PR01438">
    <property type="entry name" value="UNVRSLSTRESS"/>
</dbReference>
<protein>
    <submittedName>
        <fullName evidence="3">Universal stress protein</fullName>
    </submittedName>
</protein>
<comment type="similarity">
    <text evidence="1">Belongs to the universal stress protein A family.</text>
</comment>
<sequence length="295" mass="29994">MADSPEESLGPIVVAVDGSDCALLAVRWAVHAAAREKRELRVVSAVGTVPGGYAPMAMMPSQTVVDEMHAAATRAIEAGVQLAQDVDPGVSVNGQIVAGSPALALRHASAHAHMLVMGRRGLGGVSGLLLGSVSTDAAAHAHCPVVLVADEPPVAGPVVVGVDSSPTSHAAIAAAFVQADLLQTSLLAVHAFGGFSSAAFFGGGQEVIRRLREEAEELLGEQLAGYVEVHPDVKVDRHVAIGNAADEIVDAAQSAQLVVVGTRGRGGFRGLLLGSTSQAVIQVAPCPVMVVQTES</sequence>
<dbReference type="KEGG" id="gji:H1R19_05235"/>
<feature type="domain" description="UspA" evidence="2">
    <location>
        <begin position="11"/>
        <end position="148"/>
    </location>
</feature>
<dbReference type="SUPFAM" id="SSF52402">
    <property type="entry name" value="Adenine nucleotide alpha hydrolases-like"/>
    <property type="match status" value="2"/>
</dbReference>
<dbReference type="Proteomes" id="UP000515663">
    <property type="component" value="Chromosome"/>
</dbReference>
<gene>
    <name evidence="3" type="ORF">H1R19_05235</name>
</gene>
<evidence type="ECO:0000259" key="2">
    <source>
        <dbReference type="Pfam" id="PF00582"/>
    </source>
</evidence>
<proteinExistence type="inferred from homology"/>
<accession>A0A7D7LXZ4</accession>
<evidence type="ECO:0000313" key="4">
    <source>
        <dbReference type="Proteomes" id="UP000515663"/>
    </source>
</evidence>
<dbReference type="RefSeq" id="WP_219850744.1">
    <property type="nucleotide sequence ID" value="NZ_CP059491.1"/>
</dbReference>
<name>A0A7D7LXZ4_9ACTN</name>
<dbReference type="InterPro" id="IPR014729">
    <property type="entry name" value="Rossmann-like_a/b/a_fold"/>
</dbReference>